<evidence type="ECO:0000313" key="1">
    <source>
        <dbReference type="EMBL" id="GAT32033.1"/>
    </source>
</evidence>
<name>A0A146G3I0_TERSA</name>
<evidence type="ECO:0000313" key="2">
    <source>
        <dbReference type="Proteomes" id="UP000076023"/>
    </source>
</evidence>
<dbReference type="OrthoDB" id="9773478at2"/>
<dbReference type="EMBL" id="BDCO01000002">
    <property type="protein sequence ID" value="GAT32033.1"/>
    <property type="molecule type" value="Genomic_DNA"/>
</dbReference>
<dbReference type="PANTHER" id="PTHR30292">
    <property type="entry name" value="UNCHARACTERIZED PROTEIN YBGL-RELATED"/>
    <property type="match status" value="1"/>
</dbReference>
<dbReference type="InterPro" id="IPR011330">
    <property type="entry name" value="Glyco_hydro/deAcase_b/a-brl"/>
</dbReference>
<dbReference type="Proteomes" id="UP000076023">
    <property type="component" value="Unassembled WGS sequence"/>
</dbReference>
<dbReference type="Gene3D" id="3.20.20.370">
    <property type="entry name" value="Glycoside hydrolase/deacetylase"/>
    <property type="match status" value="1"/>
</dbReference>
<proteinExistence type="predicted"/>
<dbReference type="InterPro" id="IPR005501">
    <property type="entry name" value="LamB/YcsF/PxpA-like"/>
</dbReference>
<accession>A0A146G3I0</accession>
<reference evidence="2" key="1">
    <citation type="journal article" date="2017" name="Genome Announc.">
        <title>Draft Genome Sequence of Terrimicrobium sacchariphilum NM-5T, a Facultative Anaerobic Soil Bacterium of the Class Spartobacteria.</title>
        <authorList>
            <person name="Qiu Y.L."/>
            <person name="Tourlousse D.M."/>
            <person name="Matsuura N."/>
            <person name="Ohashi A."/>
            <person name="Sekiguchi Y."/>
        </authorList>
    </citation>
    <scope>NUCLEOTIDE SEQUENCE [LARGE SCALE GENOMIC DNA]</scope>
    <source>
        <strain evidence="2">NM-5</strain>
    </source>
</reference>
<dbReference type="FunCoup" id="A0A146G3I0">
    <property type="interactions" value="30"/>
</dbReference>
<dbReference type="PANTHER" id="PTHR30292:SF0">
    <property type="entry name" value="5-OXOPROLINASE SUBUNIT A"/>
    <property type="match status" value="1"/>
</dbReference>
<dbReference type="InParanoid" id="A0A146G3I0"/>
<dbReference type="GO" id="GO:0005975">
    <property type="term" value="P:carbohydrate metabolic process"/>
    <property type="evidence" value="ECO:0007669"/>
    <property type="project" value="InterPro"/>
</dbReference>
<comment type="caution">
    <text evidence="1">The sequence shown here is derived from an EMBL/GenBank/DDBJ whole genome shotgun (WGS) entry which is preliminary data.</text>
</comment>
<keyword evidence="2" id="KW-1185">Reference proteome</keyword>
<protein>
    <submittedName>
        <fullName evidence="1">UPF0271 protein</fullName>
    </submittedName>
</protein>
<dbReference type="SUPFAM" id="SSF88713">
    <property type="entry name" value="Glycoside hydrolase/deacetylase"/>
    <property type="match status" value="1"/>
</dbReference>
<sequence length="232" mass="25441">MKDINCDLGEGESAARTRALLHYATSANIACGGHAGDLASMDRCLRLCAGMKVHPGAHPGYFDRVNFGRKELPISPRELTSLLSQQIGSLQLIATSLRIRLRHIKLHGALYHQVDRSAELTKAYLDFVAAFCPGLRIIALHGARVHREALRRGMTTWGEAFAERRYRDDGTLVPRTEAGAVLEDPEEIRSQLARLVSLNMADTICVHSDSPQATRTLRIVAGALGPGGRKKR</sequence>
<gene>
    <name evidence="1" type="ORF">TSACC_2430</name>
</gene>
<organism evidence="1 2">
    <name type="scientific">Terrimicrobium sacchariphilum</name>
    <dbReference type="NCBI Taxonomy" id="690879"/>
    <lineage>
        <taxon>Bacteria</taxon>
        <taxon>Pseudomonadati</taxon>
        <taxon>Verrucomicrobiota</taxon>
        <taxon>Terrimicrobiia</taxon>
        <taxon>Terrimicrobiales</taxon>
        <taxon>Terrimicrobiaceae</taxon>
        <taxon>Terrimicrobium</taxon>
    </lineage>
</organism>
<dbReference type="STRING" id="690879.TSACC_2430"/>
<dbReference type="RefSeq" id="WP_075077893.1">
    <property type="nucleotide sequence ID" value="NZ_BDCO01000002.1"/>
</dbReference>
<dbReference type="AlphaFoldDB" id="A0A146G3I0"/>
<dbReference type="Pfam" id="PF03746">
    <property type="entry name" value="LamB_YcsF"/>
    <property type="match status" value="1"/>
</dbReference>